<evidence type="ECO:0000256" key="6">
    <source>
        <dbReference type="ARBA" id="ARBA00034777"/>
    </source>
</evidence>
<feature type="compositionally biased region" description="Basic residues" evidence="7">
    <location>
        <begin position="1"/>
        <end position="16"/>
    </location>
</feature>
<sequence length="141" mass="16418">MVKKRQAIQKKTRKRLVTGTSQKRISKSHNHQKSLSWHQNLEEPADARFLNLIHQAAPGPRKRYPDTQTESPETGRDSEAQVSVAPCLGEAQGQQRLPERDERRLNHVRVHSDIAPHKATVWSLREDDRHRRIQRPPRPRP</sequence>
<evidence type="ECO:0000256" key="7">
    <source>
        <dbReference type="SAM" id="MobiDB-lite"/>
    </source>
</evidence>
<keyword evidence="5" id="KW-0966">Cell projection</keyword>
<proteinExistence type="inferred from homology"/>
<evidence type="ECO:0000256" key="3">
    <source>
        <dbReference type="ARBA" id="ARBA00022490"/>
    </source>
</evidence>
<evidence type="ECO:0000313" key="8">
    <source>
        <dbReference type="EMBL" id="CAD7680689.1"/>
    </source>
</evidence>
<keyword evidence="9" id="KW-1185">Reference proteome</keyword>
<dbReference type="Pfam" id="PF14886">
    <property type="entry name" value="FAM183"/>
    <property type="match status" value="1"/>
</dbReference>
<evidence type="ECO:0000256" key="1">
    <source>
        <dbReference type="ARBA" id="ARBA00004138"/>
    </source>
</evidence>
<name>A0A811Z1U7_NYCPR</name>
<protein>
    <submittedName>
        <fullName evidence="8">(raccoon dog) hypothetical protein</fullName>
    </submittedName>
</protein>
<dbReference type="EMBL" id="CAJHUB010000749">
    <property type="protein sequence ID" value="CAD7680689.1"/>
    <property type="molecule type" value="Genomic_DNA"/>
</dbReference>
<dbReference type="Proteomes" id="UP000645828">
    <property type="component" value="Unassembled WGS sequence"/>
</dbReference>
<evidence type="ECO:0000256" key="4">
    <source>
        <dbReference type="ARBA" id="ARBA00023212"/>
    </source>
</evidence>
<reference evidence="8" key="1">
    <citation type="submission" date="2020-12" db="EMBL/GenBank/DDBJ databases">
        <authorList>
            <consortium name="Molecular Ecology Group"/>
        </authorList>
    </citation>
    <scope>NUCLEOTIDE SEQUENCE</scope>
    <source>
        <strain evidence="8">TBG_1078</strain>
    </source>
</reference>
<dbReference type="AlphaFoldDB" id="A0A811Z1U7"/>
<evidence type="ECO:0000256" key="5">
    <source>
        <dbReference type="ARBA" id="ARBA00023273"/>
    </source>
</evidence>
<keyword evidence="4" id="KW-0206">Cytoskeleton</keyword>
<feature type="compositionally biased region" description="Basic residues" evidence="7">
    <location>
        <begin position="131"/>
        <end position="141"/>
    </location>
</feature>
<gene>
    <name evidence="8" type="ORF">NYPRO_LOCUS13481</name>
</gene>
<feature type="region of interest" description="Disordered" evidence="7">
    <location>
        <begin position="1"/>
        <end position="84"/>
    </location>
</feature>
<keyword evidence="3" id="KW-0963">Cytoplasm</keyword>
<evidence type="ECO:0000313" key="9">
    <source>
        <dbReference type="Proteomes" id="UP000645828"/>
    </source>
</evidence>
<accession>A0A811Z1U7</accession>
<organism evidence="8 9">
    <name type="scientific">Nyctereutes procyonoides</name>
    <name type="common">Raccoon dog</name>
    <name type="synonym">Canis procyonoides</name>
    <dbReference type="NCBI Taxonomy" id="34880"/>
    <lineage>
        <taxon>Eukaryota</taxon>
        <taxon>Metazoa</taxon>
        <taxon>Chordata</taxon>
        <taxon>Craniata</taxon>
        <taxon>Vertebrata</taxon>
        <taxon>Euteleostomi</taxon>
        <taxon>Mammalia</taxon>
        <taxon>Eutheria</taxon>
        <taxon>Laurasiatheria</taxon>
        <taxon>Carnivora</taxon>
        <taxon>Caniformia</taxon>
        <taxon>Canidae</taxon>
        <taxon>Nyctereutes</taxon>
    </lineage>
</organism>
<feature type="region of interest" description="Disordered" evidence="7">
    <location>
        <begin position="121"/>
        <end position="141"/>
    </location>
</feature>
<dbReference type="GO" id="GO:0005929">
    <property type="term" value="C:cilium"/>
    <property type="evidence" value="ECO:0007669"/>
    <property type="project" value="UniProtKB-SubCell"/>
</dbReference>
<evidence type="ECO:0000256" key="2">
    <source>
        <dbReference type="ARBA" id="ARBA00004245"/>
    </source>
</evidence>
<dbReference type="InterPro" id="IPR029214">
    <property type="entry name" value="CFAP144"/>
</dbReference>
<comment type="caution">
    <text evidence="8">The sequence shown here is derived from an EMBL/GenBank/DDBJ whole genome shotgun (WGS) entry which is preliminary data.</text>
</comment>
<comment type="similarity">
    <text evidence="6">Belongs to the CFAP144 family.</text>
</comment>
<comment type="subcellular location">
    <subcellularLocation>
        <location evidence="1">Cell projection</location>
        <location evidence="1">Cilium</location>
    </subcellularLocation>
    <subcellularLocation>
        <location evidence="2">Cytoplasm</location>
        <location evidence="2">Cytoskeleton</location>
    </subcellularLocation>
</comment>
<dbReference type="GO" id="GO:0005856">
    <property type="term" value="C:cytoskeleton"/>
    <property type="evidence" value="ECO:0007669"/>
    <property type="project" value="UniProtKB-SubCell"/>
</dbReference>